<dbReference type="Proteomes" id="UP000598633">
    <property type="component" value="Unassembled WGS sequence"/>
</dbReference>
<protein>
    <recommendedName>
        <fullName evidence="3">Tetratricopeptide repeat protein</fullName>
    </recommendedName>
</protein>
<sequence>MQPVLAADPKNRDALALQQRILENQKKSASQDSLARSLAKANAEFLAGRFEGAISAANFALALDPGNAEALEHVQKSYAQISRRLLGSRSIENLPPAIKFADFRSQHEPTDG</sequence>
<accession>A0A8J6Y9W2</accession>
<dbReference type="AlphaFoldDB" id="A0A8J6Y9W2"/>
<comment type="caution">
    <text evidence="1">The sequence shown here is derived from an EMBL/GenBank/DDBJ whole genome shotgun (WGS) entry which is preliminary data.</text>
</comment>
<dbReference type="InterPro" id="IPR011990">
    <property type="entry name" value="TPR-like_helical_dom_sf"/>
</dbReference>
<evidence type="ECO:0000313" key="2">
    <source>
        <dbReference type="Proteomes" id="UP000598633"/>
    </source>
</evidence>
<dbReference type="EMBL" id="JACXWA010000013">
    <property type="protein sequence ID" value="MBD3869920.1"/>
    <property type="molecule type" value="Genomic_DNA"/>
</dbReference>
<evidence type="ECO:0008006" key="3">
    <source>
        <dbReference type="Google" id="ProtNLM"/>
    </source>
</evidence>
<dbReference type="SUPFAM" id="SSF48452">
    <property type="entry name" value="TPR-like"/>
    <property type="match status" value="1"/>
</dbReference>
<organism evidence="1 2">
    <name type="scientific">Candidatus Sulfomarinibacter kjeldsenii</name>
    <dbReference type="NCBI Taxonomy" id="2885994"/>
    <lineage>
        <taxon>Bacteria</taxon>
        <taxon>Pseudomonadati</taxon>
        <taxon>Acidobacteriota</taxon>
        <taxon>Thermoanaerobaculia</taxon>
        <taxon>Thermoanaerobaculales</taxon>
        <taxon>Candidatus Sulfomarinibacteraceae</taxon>
        <taxon>Candidatus Sulfomarinibacter</taxon>
    </lineage>
</organism>
<dbReference type="Gene3D" id="1.25.40.10">
    <property type="entry name" value="Tetratricopeptide repeat domain"/>
    <property type="match status" value="1"/>
</dbReference>
<proteinExistence type="predicted"/>
<reference evidence="1 2" key="1">
    <citation type="submission" date="2020-08" db="EMBL/GenBank/DDBJ databases">
        <title>Acidobacteriota in marine sediments use diverse sulfur dissimilation pathways.</title>
        <authorList>
            <person name="Wasmund K."/>
        </authorList>
    </citation>
    <scope>NUCLEOTIDE SEQUENCE [LARGE SCALE GENOMIC DNA]</scope>
    <source>
        <strain evidence="1">MAG AM3-A</strain>
    </source>
</reference>
<gene>
    <name evidence="1" type="ORF">IFJ97_01005</name>
</gene>
<name>A0A8J6Y9W2_9BACT</name>
<evidence type="ECO:0000313" key="1">
    <source>
        <dbReference type="EMBL" id="MBD3869920.1"/>
    </source>
</evidence>